<keyword evidence="1" id="KW-1133">Transmembrane helix</keyword>
<dbReference type="EMBL" id="QVQT01000004">
    <property type="protein sequence ID" value="RFU16304.1"/>
    <property type="molecule type" value="Genomic_DNA"/>
</dbReference>
<name>A0A372IN37_9BACT</name>
<keyword evidence="1" id="KW-0472">Membrane</keyword>
<reference evidence="2 3" key="1">
    <citation type="submission" date="2018-08" db="EMBL/GenBank/DDBJ databases">
        <title>Acidipila sp. 4G-K13, an acidobacterium isolated from forest soil.</title>
        <authorList>
            <person name="Gao Z.-H."/>
            <person name="Qiu L.-H."/>
        </authorList>
    </citation>
    <scope>NUCLEOTIDE SEQUENCE [LARGE SCALE GENOMIC DNA]</scope>
    <source>
        <strain evidence="2 3">4G-K13</strain>
    </source>
</reference>
<evidence type="ECO:0000313" key="2">
    <source>
        <dbReference type="EMBL" id="RFU16304.1"/>
    </source>
</evidence>
<dbReference type="Pfam" id="PF20244">
    <property type="entry name" value="DUF6599"/>
    <property type="match status" value="1"/>
</dbReference>
<organism evidence="2 3">
    <name type="scientific">Paracidobacterium acidisoli</name>
    <dbReference type="NCBI Taxonomy" id="2303751"/>
    <lineage>
        <taxon>Bacteria</taxon>
        <taxon>Pseudomonadati</taxon>
        <taxon>Acidobacteriota</taxon>
        <taxon>Terriglobia</taxon>
        <taxon>Terriglobales</taxon>
        <taxon>Acidobacteriaceae</taxon>
        <taxon>Paracidobacterium</taxon>
    </lineage>
</organism>
<keyword evidence="1" id="KW-0812">Transmembrane</keyword>
<dbReference type="AlphaFoldDB" id="A0A372IN37"/>
<evidence type="ECO:0000313" key="3">
    <source>
        <dbReference type="Proteomes" id="UP000264702"/>
    </source>
</evidence>
<evidence type="ECO:0000256" key="1">
    <source>
        <dbReference type="SAM" id="Phobius"/>
    </source>
</evidence>
<protein>
    <submittedName>
        <fullName evidence="2">Uncharacterized protein</fullName>
    </submittedName>
</protein>
<sequence>MVSVCAAALAATGTAILPARFAGWSQSAPAQTISDGANADVLQEYGLKDSSTASYTHGPEKLLLRAWRFDDATGAYGAFTFYRQSRMKSISLGKGGAEGGGHFVFWTGATVIDAAFSAGDAPDRAALQALAAGIRQPFGSAGVAPSLPHYLPATALDASSVRYAIGPVAYAHGGGALPANAVGFAADAEAVTAQYASRDGKGTLTLLMYPTPQIAAEQARTIGTLLKHGGVRGGSVALQEKRSGPLVSITSGDFTQDEARHLLEQVKFADYLTVNRTGSYVSEAAKTAKLLTGIATLTVVLGAAAIFLGIFFGGGRAMIRVLRGKPASTLNDEQFISLKLNEDASAPAGSARPD</sequence>
<feature type="transmembrane region" description="Helical" evidence="1">
    <location>
        <begin position="290"/>
        <end position="313"/>
    </location>
</feature>
<keyword evidence="3" id="KW-1185">Reference proteome</keyword>
<dbReference type="InterPro" id="IPR046534">
    <property type="entry name" value="DUF6599"/>
</dbReference>
<gene>
    <name evidence="2" type="ORF">D0Y96_12995</name>
</gene>
<comment type="caution">
    <text evidence="2">The sequence shown here is derived from an EMBL/GenBank/DDBJ whole genome shotgun (WGS) entry which is preliminary data.</text>
</comment>
<dbReference type="Proteomes" id="UP000264702">
    <property type="component" value="Unassembled WGS sequence"/>
</dbReference>
<accession>A0A372IN37</accession>
<proteinExistence type="predicted"/>